<dbReference type="WBParaSite" id="ALUE_0000687901-mRNA-1">
    <property type="protein sequence ID" value="ALUE_0000687901-mRNA-1"/>
    <property type="gene ID" value="ALUE_0000687901"/>
</dbReference>
<evidence type="ECO:0000313" key="2">
    <source>
        <dbReference type="WBParaSite" id="ALUE_0000687901-mRNA-1"/>
    </source>
</evidence>
<sequence>MDKLGWIYVFEVGRARGFGSCMAEVDGHSRVVCCGVCGVGLGSACASHRMVQSYQMSSFHRLLWISSHGSATLIGIQGSAQCTQGDESRRRRNRKFDLEISSSERHVSCDTDVGPMELEVSSLAAKETLISPNSTCEQPKCGTAASNIAFNLKLYKLLISSKATDL</sequence>
<keyword evidence="1" id="KW-1185">Reference proteome</keyword>
<evidence type="ECO:0000313" key="1">
    <source>
        <dbReference type="Proteomes" id="UP000036681"/>
    </source>
</evidence>
<dbReference type="AlphaFoldDB" id="A0A0M3HVC6"/>
<accession>A0A0M3HVC6</accession>
<name>A0A0M3HVC6_ASCLU</name>
<organism evidence="1 2">
    <name type="scientific">Ascaris lumbricoides</name>
    <name type="common">Giant roundworm</name>
    <dbReference type="NCBI Taxonomy" id="6252"/>
    <lineage>
        <taxon>Eukaryota</taxon>
        <taxon>Metazoa</taxon>
        <taxon>Ecdysozoa</taxon>
        <taxon>Nematoda</taxon>
        <taxon>Chromadorea</taxon>
        <taxon>Rhabditida</taxon>
        <taxon>Spirurina</taxon>
        <taxon>Ascaridomorpha</taxon>
        <taxon>Ascaridoidea</taxon>
        <taxon>Ascarididae</taxon>
        <taxon>Ascaris</taxon>
    </lineage>
</organism>
<dbReference type="Proteomes" id="UP000036681">
    <property type="component" value="Unplaced"/>
</dbReference>
<reference evidence="2" key="1">
    <citation type="submission" date="2017-02" db="UniProtKB">
        <authorList>
            <consortium name="WormBaseParasite"/>
        </authorList>
    </citation>
    <scope>IDENTIFICATION</scope>
</reference>
<protein>
    <submittedName>
        <fullName evidence="2">Uncharacterized protein</fullName>
    </submittedName>
</protein>
<proteinExistence type="predicted"/>